<feature type="compositionally biased region" description="Polar residues" evidence="1">
    <location>
        <begin position="22"/>
        <end position="32"/>
    </location>
</feature>
<evidence type="ECO:0000256" key="1">
    <source>
        <dbReference type="SAM" id="MobiDB-lite"/>
    </source>
</evidence>
<feature type="compositionally biased region" description="Polar residues" evidence="1">
    <location>
        <begin position="113"/>
        <end position="124"/>
    </location>
</feature>
<evidence type="ECO:0000313" key="3">
    <source>
        <dbReference type="Proteomes" id="UP001150238"/>
    </source>
</evidence>
<feature type="compositionally biased region" description="Low complexity" evidence="1">
    <location>
        <begin position="1"/>
        <end position="15"/>
    </location>
</feature>
<feature type="compositionally biased region" description="Polar residues" evidence="1">
    <location>
        <begin position="46"/>
        <end position="93"/>
    </location>
</feature>
<feature type="compositionally biased region" description="Polar residues" evidence="1">
    <location>
        <begin position="132"/>
        <end position="160"/>
    </location>
</feature>
<reference evidence="2" key="1">
    <citation type="submission" date="2022-08" db="EMBL/GenBank/DDBJ databases">
        <authorList>
            <consortium name="DOE Joint Genome Institute"/>
            <person name="Min B."/>
            <person name="Riley R."/>
            <person name="Sierra-Patev S."/>
            <person name="Naranjo-Ortiz M."/>
            <person name="Looney B."/>
            <person name="Konkel Z."/>
            <person name="Slot J.C."/>
            <person name="Sakamoto Y."/>
            <person name="Steenwyk J.L."/>
            <person name="Rokas A."/>
            <person name="Carro J."/>
            <person name="Camarero S."/>
            <person name="Ferreira P."/>
            <person name="Molpeceres G."/>
            <person name="Ruiz-Duenas F.J."/>
            <person name="Serrano A."/>
            <person name="Henrissat B."/>
            <person name="Drula E."/>
            <person name="Hughes K.W."/>
            <person name="Mata J.L."/>
            <person name="Ishikawa N.K."/>
            <person name="Vargas-Isla R."/>
            <person name="Ushijima S."/>
            <person name="Smith C.A."/>
            <person name="Ahrendt S."/>
            <person name="Andreopoulos W."/>
            <person name="He G."/>
            <person name="Labutti K."/>
            <person name="Lipzen A."/>
            <person name="Ng V."/>
            <person name="Sandor L."/>
            <person name="Barry K."/>
            <person name="Martinez A.T."/>
            <person name="Xiao Y."/>
            <person name="Gibbons J.G."/>
            <person name="Terashima K."/>
            <person name="Hibbett D.S."/>
            <person name="Grigoriev I.V."/>
        </authorList>
    </citation>
    <scope>NUCLEOTIDE SEQUENCE</scope>
    <source>
        <strain evidence="2">Sp2 HRB7682 ss15</strain>
    </source>
</reference>
<organism evidence="2 3">
    <name type="scientific">Lentinula lateritia</name>
    <dbReference type="NCBI Taxonomy" id="40482"/>
    <lineage>
        <taxon>Eukaryota</taxon>
        <taxon>Fungi</taxon>
        <taxon>Dikarya</taxon>
        <taxon>Basidiomycota</taxon>
        <taxon>Agaricomycotina</taxon>
        <taxon>Agaricomycetes</taxon>
        <taxon>Agaricomycetidae</taxon>
        <taxon>Agaricales</taxon>
        <taxon>Marasmiineae</taxon>
        <taxon>Omphalotaceae</taxon>
        <taxon>Lentinula</taxon>
    </lineage>
</organism>
<protein>
    <submittedName>
        <fullName evidence="2">Uncharacterized protein</fullName>
    </submittedName>
</protein>
<sequence>MASFDSNSNNDNFDSTGRDSQNRQVQFDQSDTVGSGMAGVGAGGYNDQQNQTSGRDQFSSSANNDDSFGADSQTGQGYGASTNQSDYAQSYGDTTGYQQGSQGLGSGDGTGNEFENNNPSTGNTAHYGAGNDNPSSGYGTSDDFSGNRNDNSYGSENTKPSFGDKVKGTAEVAAGKVTRNSGMVERGQERKVEGNNF</sequence>
<comment type="caution">
    <text evidence="2">The sequence shown here is derived from an EMBL/GenBank/DDBJ whole genome shotgun (WGS) entry which is preliminary data.</text>
</comment>
<evidence type="ECO:0000313" key="2">
    <source>
        <dbReference type="EMBL" id="KAJ4482844.1"/>
    </source>
</evidence>
<feature type="compositionally biased region" description="Basic and acidic residues" evidence="1">
    <location>
        <begin position="186"/>
        <end position="197"/>
    </location>
</feature>
<proteinExistence type="predicted"/>
<name>A0A9W9DS64_9AGAR</name>
<accession>A0A9W9DS64</accession>
<dbReference type="Proteomes" id="UP001150238">
    <property type="component" value="Unassembled WGS sequence"/>
</dbReference>
<reference evidence="2" key="2">
    <citation type="journal article" date="2023" name="Proc. Natl. Acad. Sci. U.S.A.">
        <title>A global phylogenomic analysis of the shiitake genus Lentinula.</title>
        <authorList>
            <person name="Sierra-Patev S."/>
            <person name="Min B."/>
            <person name="Naranjo-Ortiz M."/>
            <person name="Looney B."/>
            <person name="Konkel Z."/>
            <person name="Slot J.C."/>
            <person name="Sakamoto Y."/>
            <person name="Steenwyk J.L."/>
            <person name="Rokas A."/>
            <person name="Carro J."/>
            <person name="Camarero S."/>
            <person name="Ferreira P."/>
            <person name="Molpeceres G."/>
            <person name="Ruiz-Duenas F.J."/>
            <person name="Serrano A."/>
            <person name="Henrissat B."/>
            <person name="Drula E."/>
            <person name="Hughes K.W."/>
            <person name="Mata J.L."/>
            <person name="Ishikawa N.K."/>
            <person name="Vargas-Isla R."/>
            <person name="Ushijima S."/>
            <person name="Smith C.A."/>
            <person name="Donoghue J."/>
            <person name="Ahrendt S."/>
            <person name="Andreopoulos W."/>
            <person name="He G."/>
            <person name="LaButti K."/>
            <person name="Lipzen A."/>
            <person name="Ng V."/>
            <person name="Riley R."/>
            <person name="Sandor L."/>
            <person name="Barry K."/>
            <person name="Martinez A.T."/>
            <person name="Xiao Y."/>
            <person name="Gibbons J.G."/>
            <person name="Terashima K."/>
            <person name="Grigoriev I.V."/>
            <person name="Hibbett D."/>
        </authorList>
    </citation>
    <scope>NUCLEOTIDE SEQUENCE</scope>
    <source>
        <strain evidence="2">Sp2 HRB7682 ss15</strain>
    </source>
</reference>
<dbReference type="AlphaFoldDB" id="A0A9W9DS64"/>
<dbReference type="EMBL" id="JANVFS010000013">
    <property type="protein sequence ID" value="KAJ4482844.1"/>
    <property type="molecule type" value="Genomic_DNA"/>
</dbReference>
<gene>
    <name evidence="2" type="ORF">C8J55DRAFT_559671</name>
</gene>
<feature type="region of interest" description="Disordered" evidence="1">
    <location>
        <begin position="1"/>
        <end position="197"/>
    </location>
</feature>